<evidence type="ECO:0000313" key="1">
    <source>
        <dbReference type="EMBL" id="ADM28227.1"/>
    </source>
</evidence>
<dbReference type="EMBL" id="CP002098">
    <property type="protein sequence ID" value="ADM28227.1"/>
    <property type="molecule type" value="Genomic_DNA"/>
</dbReference>
<dbReference type="Proteomes" id="UP000001304">
    <property type="component" value="Chromosome"/>
</dbReference>
<sequence>MNIQWIHLSNLSANALKPVIQLLDLYIQTLDAIIKLEKEVGKPIKELMTEVLKPESLEEVSKLVPPETLGKLFRALISMAQISPKINKFLELSIDEKEAVAEDVKRVERDLEEFVDMLKRSLSDVKQLTSDY</sequence>
<accession>E0SQH1</accession>
<protein>
    <submittedName>
        <fullName evidence="1">Uncharacterized protein</fullName>
    </submittedName>
</protein>
<dbReference type="AlphaFoldDB" id="E0SQH1"/>
<organism evidence="1 2">
    <name type="scientific">Ignisphaera aggregans (strain DSM 17230 / JCM 13409 / AQ1.S1)</name>
    <dbReference type="NCBI Taxonomy" id="583356"/>
    <lineage>
        <taxon>Archaea</taxon>
        <taxon>Thermoproteota</taxon>
        <taxon>Thermoprotei</taxon>
        <taxon>Desulfurococcales</taxon>
        <taxon>Desulfurococcaceae</taxon>
        <taxon>Ignisphaera</taxon>
    </lineage>
</organism>
<dbReference type="BioCyc" id="IAGG583356:GHAH-1414-MONOMER"/>
<reference evidence="1 2" key="1">
    <citation type="journal article" date="2010" name="Stand. Genomic Sci.">
        <title>Complete genome sequence of Ignisphaera aggregans type strain (AQ1.S1).</title>
        <authorList>
            <person name="Goker M."/>
            <person name="Held B."/>
            <person name="Lapidus A."/>
            <person name="Nolan M."/>
            <person name="Spring S."/>
            <person name="Yasawong M."/>
            <person name="Lucas S."/>
            <person name="Glavina Del Rio T."/>
            <person name="Tice H."/>
            <person name="Cheng J.F."/>
            <person name="Goodwin L."/>
            <person name="Tapia R."/>
            <person name="Pitluck S."/>
            <person name="Liolios K."/>
            <person name="Ivanova N."/>
            <person name="Mavromatis K."/>
            <person name="Mikhailova N."/>
            <person name="Pati A."/>
            <person name="Chen A."/>
            <person name="Palaniappan K."/>
            <person name="Brambilla E."/>
            <person name="Land M."/>
            <person name="Hauser L."/>
            <person name="Chang Y.J."/>
            <person name="Jeffries C.D."/>
            <person name="Brettin T."/>
            <person name="Detter J.C."/>
            <person name="Han C."/>
            <person name="Rohde M."/>
            <person name="Sikorski J."/>
            <person name="Woyke T."/>
            <person name="Bristow J."/>
            <person name="Eisen J.A."/>
            <person name="Markowitz V."/>
            <person name="Hugenholtz P."/>
            <person name="Kyrpides N.C."/>
            <person name="Klenk H.P."/>
        </authorList>
    </citation>
    <scope>NUCLEOTIDE SEQUENCE [LARGE SCALE GENOMIC DNA]</scope>
    <source>
        <strain evidence="2">DSM 17230 / JCM 13409 / AQ1.S1</strain>
    </source>
</reference>
<gene>
    <name evidence="1" type="ordered locus">Igag_1424</name>
</gene>
<keyword evidence="2" id="KW-1185">Reference proteome</keyword>
<dbReference type="HOGENOM" id="CLU_1912328_0_0_2"/>
<proteinExistence type="predicted"/>
<evidence type="ECO:0000313" key="2">
    <source>
        <dbReference type="Proteomes" id="UP000001304"/>
    </source>
</evidence>
<dbReference type="KEGG" id="iag:Igag_1424"/>
<name>E0SQH1_IGNAA</name>